<proteinExistence type="predicted"/>
<protein>
    <recommendedName>
        <fullName evidence="3">HEAT repeat protein</fullName>
    </recommendedName>
</protein>
<dbReference type="AlphaFoldDB" id="A0A364LKC0"/>
<evidence type="ECO:0000313" key="1">
    <source>
        <dbReference type="EMBL" id="RAP37052.1"/>
    </source>
</evidence>
<dbReference type="Proteomes" id="UP000249458">
    <property type="component" value="Unassembled WGS sequence"/>
</dbReference>
<dbReference type="EMBL" id="MVJN01000004">
    <property type="protein sequence ID" value="RAP37052.1"/>
    <property type="molecule type" value="Genomic_DNA"/>
</dbReference>
<gene>
    <name evidence="1" type="ORF">B1207_06410</name>
</gene>
<reference evidence="1 2" key="1">
    <citation type="submission" date="2017-02" db="EMBL/GenBank/DDBJ databases">
        <title>Legionella quilivanii strain from human: case report and whole genome sequencing analysis.</title>
        <authorList>
            <person name="Lalancette C."/>
            <person name="Leduc J.-M."/>
            <person name="Levesque S."/>
            <person name="Fournier E."/>
            <person name="Saoud J."/>
            <person name="Faucher S.P."/>
            <person name="Bernard K."/>
            <person name="Martineau C."/>
            <person name="Longtin J."/>
        </authorList>
    </citation>
    <scope>NUCLEOTIDE SEQUENCE [LARGE SCALE GENOMIC DNA]</scope>
    <source>
        <strain evidence="1 2">ID143958</strain>
    </source>
</reference>
<organism evidence="1 2">
    <name type="scientific">Legionella quinlivanii</name>
    <dbReference type="NCBI Taxonomy" id="45073"/>
    <lineage>
        <taxon>Bacteria</taxon>
        <taxon>Pseudomonadati</taxon>
        <taxon>Pseudomonadota</taxon>
        <taxon>Gammaproteobacteria</taxon>
        <taxon>Legionellales</taxon>
        <taxon>Legionellaceae</taxon>
        <taxon>Legionella</taxon>
    </lineage>
</organism>
<sequence length="845" mass="96131">MTLFVDYFALMKKPFSELQPSIFPPLLRRSSAPKLLNFRMFSSNHWIHSVLTLFSRNDFQSTRIQTNLLKQWAAQPAQITHLISARYKKTFASKLLTLIKKSNVSSLYRLLAMIVLAALYDVKFEIDEPFFAELKNKIREGSNDEYLPAFFFCLNPEQLAEIILIVSNKLNETNSTIRTMDLRYLNFLALKLNEDTLISFKSTLMKALSSGSSVEDEAIKCFKTFILRLSATEQLKFCLEILEQLESSSVAFKCLQACKSLLTSSNVQSIISRLFIKMKEPLRGTELTIATRCICSFSASMSRLQQKELISLIAARLKDSSHPDTWVIRDTLLGVDVLAGYLPSDLLFELMQTIAKCLATQTHEELAADRIIQMADHLDRSDQTRLFKSIEQHLNNLPDAKFAENLRRLSSVLSAENMEQLVPKLIETIDMPTLCYGSLLTLADCLPQMNSTTWQVFVPKLSLLLTDSKVLFPVLLCLKAMPAELIQDPLWADISQFLINNIKHSDKLILEQILKCILRFSSGFKEQNAFLVQELESMLNEAPTAEVISCLDAFSASLSLDQGMDFVSKLPSKLKEEWTYPEYDFSMLSKLRLSAWKCIINMAPRFDRHNSFQLCIQLMDMLNHDYTNKLAICLSIMVRKLNSHQIAELILIAINKEKEPTNYEHSLLSPLVLGLLAPLLREPDLEKIMTEIENSKETNIRSSILFALYLTRLLPILDPEQTEQAVKHLSQNLMGNDISLYISTLKALVAIASKTEVDLDLGPSLYQNLQKALHSSEKRNQVIDSASCLILCNVQGVMTDSNNLSLEGFYIKLFTEIFLKLKPCLQQVTHVEKLDSDEERRFSIS</sequence>
<name>A0A364LKC0_9GAMM</name>
<accession>A0A364LKC0</accession>
<evidence type="ECO:0008006" key="3">
    <source>
        <dbReference type="Google" id="ProtNLM"/>
    </source>
</evidence>
<dbReference type="SUPFAM" id="SSF48371">
    <property type="entry name" value="ARM repeat"/>
    <property type="match status" value="1"/>
</dbReference>
<dbReference type="InterPro" id="IPR016024">
    <property type="entry name" value="ARM-type_fold"/>
</dbReference>
<comment type="caution">
    <text evidence="1">The sequence shown here is derived from an EMBL/GenBank/DDBJ whole genome shotgun (WGS) entry which is preliminary data.</text>
</comment>
<evidence type="ECO:0000313" key="2">
    <source>
        <dbReference type="Proteomes" id="UP000249458"/>
    </source>
</evidence>